<accession>A0A401Z2G8</accession>
<dbReference type="RefSeq" id="WP_126642716.1">
    <property type="nucleotide sequence ID" value="NZ_BIFH01000044.1"/>
</dbReference>
<gene>
    <name evidence="1" type="ORF">EHYA_08789</name>
</gene>
<dbReference type="EMBL" id="BIFH01000044">
    <property type="protein sequence ID" value="GCE01050.1"/>
    <property type="molecule type" value="Genomic_DNA"/>
</dbReference>
<dbReference type="Proteomes" id="UP000286931">
    <property type="component" value="Unassembled WGS sequence"/>
</dbReference>
<keyword evidence="2" id="KW-1185">Reference proteome</keyword>
<reference evidence="1 2" key="1">
    <citation type="submission" date="2018-12" db="EMBL/GenBank/DDBJ databases">
        <title>Draft genome sequence of Embleya hyalina NBRC 13850T.</title>
        <authorList>
            <person name="Komaki H."/>
            <person name="Hosoyama A."/>
            <person name="Kimura A."/>
            <person name="Ichikawa N."/>
            <person name="Tamura T."/>
        </authorList>
    </citation>
    <scope>NUCLEOTIDE SEQUENCE [LARGE SCALE GENOMIC DNA]</scope>
    <source>
        <strain evidence="1 2">NBRC 13850</strain>
    </source>
</reference>
<comment type="caution">
    <text evidence="1">The sequence shown here is derived from an EMBL/GenBank/DDBJ whole genome shotgun (WGS) entry which is preliminary data.</text>
</comment>
<name>A0A401Z2G8_9ACTN</name>
<organism evidence="1 2">
    <name type="scientific">Embleya hyalina</name>
    <dbReference type="NCBI Taxonomy" id="516124"/>
    <lineage>
        <taxon>Bacteria</taxon>
        <taxon>Bacillati</taxon>
        <taxon>Actinomycetota</taxon>
        <taxon>Actinomycetes</taxon>
        <taxon>Kitasatosporales</taxon>
        <taxon>Streptomycetaceae</taxon>
        <taxon>Embleya</taxon>
    </lineage>
</organism>
<dbReference type="AlphaFoldDB" id="A0A401Z2G8"/>
<proteinExistence type="predicted"/>
<evidence type="ECO:0000313" key="2">
    <source>
        <dbReference type="Proteomes" id="UP000286931"/>
    </source>
</evidence>
<sequence length="70" mass="7415">MVQSSGTLGVNGRVRVLSAMPVAGLRRSDRAAAVGSVWLGVWSVRACDEPTDGAAGLLLRLADRRFFGAW</sequence>
<protein>
    <submittedName>
        <fullName evidence="1">Uncharacterized protein</fullName>
    </submittedName>
</protein>
<evidence type="ECO:0000313" key="1">
    <source>
        <dbReference type="EMBL" id="GCE01050.1"/>
    </source>
</evidence>